<dbReference type="AlphaFoldDB" id="A0A7G6T5X6"/>
<evidence type="ECO:0000313" key="3">
    <source>
        <dbReference type="Proteomes" id="UP000515465"/>
    </source>
</evidence>
<evidence type="ECO:0000256" key="1">
    <source>
        <dbReference type="SAM" id="MobiDB-lite"/>
    </source>
</evidence>
<reference evidence="3" key="1">
    <citation type="journal article" date="2020" name="Mol. Plant Microbe">
        <title>Rhizobial microsymbionts of the narrowly endemic Oxytropis species growing in Kamchatka are characterized by significant genetic diversity and possess a set of genes that are associated with T3SS and T6SS secretion systems and can affect the development of symbiosis.</title>
        <authorList>
            <person name="Safronova V."/>
            <person name="Guro P."/>
            <person name="Sazanova A."/>
            <person name="Kuznetsova I."/>
            <person name="Belimov A."/>
            <person name="Yakubov V."/>
            <person name="Chirak E."/>
            <person name="Afonin A."/>
            <person name="Gogolev Y."/>
            <person name="Andronov E."/>
            <person name="Tikhonovich I."/>
        </authorList>
    </citation>
    <scope>NUCLEOTIDE SEQUENCE [LARGE SCALE GENOMIC DNA]</scope>
    <source>
        <strain evidence="3">583</strain>
        <plasmid evidence="3">p_1</plasmid>
    </source>
</reference>
<sequence>MNPVSLKQNAYFPAPAYSGEAGESSSDEGILSSAFQPHLPSPSQISAIGSTQSVLKDLEAEEFINPANIAGQGTATQILALKQAVAARNLLQADEASSSRFARHSDDTPGGRSARAPVGQLRLLASALRGAGVARRRFSSVRDGEVSQEKALCVLRGVDGVDARDDRSVWQSGVV</sequence>
<name>A0A7G6T5X6_9HYPH</name>
<dbReference type="EMBL" id="CP050299">
    <property type="protein sequence ID" value="QND62158.1"/>
    <property type="molecule type" value="Genomic_DNA"/>
</dbReference>
<organism evidence="2 3">
    <name type="scientific">Mesorhizobium huakuii</name>
    <dbReference type="NCBI Taxonomy" id="28104"/>
    <lineage>
        <taxon>Bacteria</taxon>
        <taxon>Pseudomonadati</taxon>
        <taxon>Pseudomonadota</taxon>
        <taxon>Alphaproteobacteria</taxon>
        <taxon>Hyphomicrobiales</taxon>
        <taxon>Phyllobacteriaceae</taxon>
        <taxon>Mesorhizobium</taxon>
    </lineage>
</organism>
<dbReference type="RefSeq" id="WP_183465876.1">
    <property type="nucleotide sequence ID" value="NZ_CP050299.1"/>
</dbReference>
<feature type="region of interest" description="Disordered" evidence="1">
    <location>
        <begin position="15"/>
        <end position="43"/>
    </location>
</feature>
<dbReference type="Proteomes" id="UP000515465">
    <property type="component" value="Plasmid p_1"/>
</dbReference>
<feature type="compositionally biased region" description="Low complexity" evidence="1">
    <location>
        <begin position="18"/>
        <end position="29"/>
    </location>
</feature>
<proteinExistence type="predicted"/>
<geneLocation type="plasmid" evidence="2 3">
    <name>p_1</name>
</geneLocation>
<accession>A0A7G6T5X6</accession>
<gene>
    <name evidence="2" type="ORF">HB778_39500</name>
</gene>
<protein>
    <submittedName>
        <fullName evidence="2">Uncharacterized protein</fullName>
    </submittedName>
</protein>
<evidence type="ECO:0000313" key="2">
    <source>
        <dbReference type="EMBL" id="QND62158.1"/>
    </source>
</evidence>
<feature type="region of interest" description="Disordered" evidence="1">
    <location>
        <begin position="96"/>
        <end position="116"/>
    </location>
</feature>
<keyword evidence="2" id="KW-0614">Plasmid</keyword>